<evidence type="ECO:0000259" key="1">
    <source>
        <dbReference type="Pfam" id="PF21686"/>
    </source>
</evidence>
<reference evidence="2 3" key="1">
    <citation type="submission" date="2018-07" db="EMBL/GenBank/DDBJ databases">
        <title>Genomic Encyclopedia of Type Strains, Phase III (KMG-III): the genomes of soil and plant-associated and newly described type strains.</title>
        <authorList>
            <person name="Whitman W."/>
        </authorList>
    </citation>
    <scope>NUCLEOTIDE SEQUENCE [LARGE SCALE GENOMIC DNA]</scope>
    <source>
        <strain evidence="2 3">CECT 8575</strain>
    </source>
</reference>
<accession>A0A368VN69</accession>
<dbReference type="InterPro" id="IPR052171">
    <property type="entry name" value="NHEJ_LigD"/>
</dbReference>
<dbReference type="RefSeq" id="WP_114453389.1">
    <property type="nucleotide sequence ID" value="NZ_QPJC01000007.1"/>
</dbReference>
<keyword evidence="3" id="KW-1185">Reference proteome</keyword>
<proteinExistence type="predicted"/>
<sequence>MVQSGKPASGDRFEVDGRSIELSRPDKLLYPQDSYSKRDVAGYYHSVATVMVPHLRGRPLTLRRFPDGLEGEGFFQKEAPGYLPDWIRVAEVPQRGSGGPVHHVVAEDAATLLYLANQACLEFHMLLSTVDSLERPDLLVLDIDPPEGTRSTELRSVVRDLCRRFERNGLVPHIQATGGKGFHVVAPLAGEEDFEQVRRWAGTMAMEAAESDPERLTTEQRKDKRGTRMFLDINRNAYGQTMIAPYSLRARPGAPAATPLESGELARAAPGGHGLANMARRLRRKRDPWADMHGAVMAR</sequence>
<evidence type="ECO:0000313" key="3">
    <source>
        <dbReference type="Proteomes" id="UP000253495"/>
    </source>
</evidence>
<dbReference type="OrthoDB" id="9802472at2"/>
<feature type="domain" description="DNA ligase D polymerase" evidence="1">
    <location>
        <begin position="37"/>
        <end position="289"/>
    </location>
</feature>
<organism evidence="2 3">
    <name type="scientific">Halopolyspora algeriensis</name>
    <dbReference type="NCBI Taxonomy" id="1500506"/>
    <lineage>
        <taxon>Bacteria</taxon>
        <taxon>Bacillati</taxon>
        <taxon>Actinomycetota</taxon>
        <taxon>Actinomycetes</taxon>
        <taxon>Actinomycetes incertae sedis</taxon>
        <taxon>Halopolyspora</taxon>
    </lineage>
</organism>
<dbReference type="PANTHER" id="PTHR42705">
    <property type="entry name" value="BIFUNCTIONAL NON-HOMOLOGOUS END JOINING PROTEIN LIGD"/>
    <property type="match status" value="1"/>
</dbReference>
<dbReference type="EMBL" id="QPJC01000007">
    <property type="protein sequence ID" value="RCW43169.1"/>
    <property type="molecule type" value="Genomic_DNA"/>
</dbReference>
<comment type="caution">
    <text evidence="2">The sequence shown here is derived from an EMBL/GenBank/DDBJ whole genome shotgun (WGS) entry which is preliminary data.</text>
</comment>
<dbReference type="Proteomes" id="UP000253495">
    <property type="component" value="Unassembled WGS sequence"/>
</dbReference>
<dbReference type="InterPro" id="IPR014145">
    <property type="entry name" value="LigD_pol_dom"/>
</dbReference>
<dbReference type="AlphaFoldDB" id="A0A368VN69"/>
<dbReference type="Pfam" id="PF21686">
    <property type="entry name" value="LigD_Prim-Pol"/>
    <property type="match status" value="1"/>
</dbReference>
<dbReference type="NCBIfam" id="TIGR02778">
    <property type="entry name" value="ligD_pol"/>
    <property type="match status" value="1"/>
</dbReference>
<gene>
    <name evidence="2" type="ORF">DFQ14_10756</name>
</gene>
<protein>
    <submittedName>
        <fullName evidence="2">Bifunctional non-homologous end joining protein LigD</fullName>
    </submittedName>
</protein>
<dbReference type="PANTHER" id="PTHR42705:SF2">
    <property type="entry name" value="BIFUNCTIONAL NON-HOMOLOGOUS END JOINING PROTEIN LIGD"/>
    <property type="match status" value="1"/>
</dbReference>
<name>A0A368VN69_9ACTN</name>
<evidence type="ECO:0000313" key="2">
    <source>
        <dbReference type="EMBL" id="RCW43169.1"/>
    </source>
</evidence>
<dbReference type="Gene3D" id="3.90.920.10">
    <property type="entry name" value="DNA primase, PRIM domain"/>
    <property type="match status" value="1"/>
</dbReference>